<accession>A0ABU6ZHV1</accession>
<gene>
    <name evidence="2" type="ORF">PIB30_055677</name>
</gene>
<keyword evidence="3" id="KW-1185">Reference proteome</keyword>
<dbReference type="EMBL" id="JASCZI010272297">
    <property type="protein sequence ID" value="MED6221531.1"/>
    <property type="molecule type" value="Genomic_DNA"/>
</dbReference>
<evidence type="ECO:0000313" key="2">
    <source>
        <dbReference type="EMBL" id="MED6221531.1"/>
    </source>
</evidence>
<name>A0ABU6ZHV1_9FABA</name>
<evidence type="ECO:0000256" key="1">
    <source>
        <dbReference type="SAM" id="MobiDB-lite"/>
    </source>
</evidence>
<proteinExistence type="predicted"/>
<comment type="caution">
    <text evidence="2">The sequence shown here is derived from an EMBL/GenBank/DDBJ whole genome shotgun (WGS) entry which is preliminary data.</text>
</comment>
<organism evidence="2 3">
    <name type="scientific">Stylosanthes scabra</name>
    <dbReference type="NCBI Taxonomy" id="79078"/>
    <lineage>
        <taxon>Eukaryota</taxon>
        <taxon>Viridiplantae</taxon>
        <taxon>Streptophyta</taxon>
        <taxon>Embryophyta</taxon>
        <taxon>Tracheophyta</taxon>
        <taxon>Spermatophyta</taxon>
        <taxon>Magnoliopsida</taxon>
        <taxon>eudicotyledons</taxon>
        <taxon>Gunneridae</taxon>
        <taxon>Pentapetalae</taxon>
        <taxon>rosids</taxon>
        <taxon>fabids</taxon>
        <taxon>Fabales</taxon>
        <taxon>Fabaceae</taxon>
        <taxon>Papilionoideae</taxon>
        <taxon>50 kb inversion clade</taxon>
        <taxon>dalbergioids sensu lato</taxon>
        <taxon>Dalbergieae</taxon>
        <taxon>Pterocarpus clade</taxon>
        <taxon>Stylosanthes</taxon>
    </lineage>
</organism>
<protein>
    <submittedName>
        <fullName evidence="2">Uncharacterized protein</fullName>
    </submittedName>
</protein>
<sequence length="101" mass="11290">MRPPRNRQKSLTRKLDPKASSSRVGVMLRANLKAQFLRNKAANKWPTSKEESSKIGNIRCNLNRSHEDLNYPQLYKQGASPPQALGHAVGLVTEGTSSYLE</sequence>
<reference evidence="2 3" key="1">
    <citation type="journal article" date="2023" name="Plants (Basel)">
        <title>Bridging the Gap: Combining Genomics and Transcriptomics Approaches to Understand Stylosanthes scabra, an Orphan Legume from the Brazilian Caatinga.</title>
        <authorList>
            <person name="Ferreira-Neto J.R.C."/>
            <person name="da Silva M.D."/>
            <person name="Binneck E."/>
            <person name="de Melo N.F."/>
            <person name="da Silva R.H."/>
            <person name="de Melo A.L.T.M."/>
            <person name="Pandolfi V."/>
            <person name="Bustamante F.O."/>
            <person name="Brasileiro-Vidal A.C."/>
            <person name="Benko-Iseppon A.M."/>
        </authorList>
    </citation>
    <scope>NUCLEOTIDE SEQUENCE [LARGE SCALE GENOMIC DNA]</scope>
    <source>
        <tissue evidence="2">Leaves</tissue>
    </source>
</reference>
<feature type="compositionally biased region" description="Basic residues" evidence="1">
    <location>
        <begin position="1"/>
        <end position="12"/>
    </location>
</feature>
<feature type="region of interest" description="Disordered" evidence="1">
    <location>
        <begin position="1"/>
        <end position="22"/>
    </location>
</feature>
<evidence type="ECO:0000313" key="3">
    <source>
        <dbReference type="Proteomes" id="UP001341840"/>
    </source>
</evidence>
<dbReference type="Proteomes" id="UP001341840">
    <property type="component" value="Unassembled WGS sequence"/>
</dbReference>